<organism evidence="2 3">
    <name type="scientific">Agromyces cerinus subsp. cerinus</name>
    <dbReference type="NCBI Taxonomy" id="232089"/>
    <lineage>
        <taxon>Bacteria</taxon>
        <taxon>Bacillati</taxon>
        <taxon>Actinomycetota</taxon>
        <taxon>Actinomycetes</taxon>
        <taxon>Micrococcales</taxon>
        <taxon>Microbacteriaceae</taxon>
        <taxon>Agromyces</taxon>
    </lineage>
</organism>
<reference evidence="3" key="1">
    <citation type="submission" date="2016-11" db="EMBL/GenBank/DDBJ databases">
        <authorList>
            <person name="Varghese N."/>
            <person name="Submissions S."/>
        </authorList>
    </citation>
    <scope>NUCLEOTIDE SEQUENCE [LARGE SCALE GENOMIC DNA]</scope>
    <source>
        <strain evidence="3">DSM 8595</strain>
    </source>
</reference>
<proteinExistence type="predicted"/>
<protein>
    <submittedName>
        <fullName evidence="2">Spectinomycin phosphotransferase</fullName>
    </submittedName>
</protein>
<dbReference type="EMBL" id="FSRJ01000004">
    <property type="protein sequence ID" value="SIO21658.1"/>
    <property type="molecule type" value="Genomic_DNA"/>
</dbReference>
<dbReference type="InterPro" id="IPR002575">
    <property type="entry name" value="Aminoglycoside_PTrfase"/>
</dbReference>
<dbReference type="STRING" id="232089.SAMN05443544_3376"/>
<dbReference type="Gene3D" id="1.20.58.840">
    <property type="match status" value="1"/>
</dbReference>
<accession>A0A1N6HP78</accession>
<dbReference type="AlphaFoldDB" id="A0A1N6HP78"/>
<keyword evidence="3" id="KW-1185">Reference proteome</keyword>
<evidence type="ECO:0000313" key="3">
    <source>
        <dbReference type="Proteomes" id="UP000184699"/>
    </source>
</evidence>
<dbReference type="Gene3D" id="3.30.200.20">
    <property type="entry name" value="Phosphorylase Kinase, domain 1"/>
    <property type="match status" value="1"/>
</dbReference>
<dbReference type="InterPro" id="IPR011009">
    <property type="entry name" value="Kinase-like_dom_sf"/>
</dbReference>
<dbReference type="Pfam" id="PF01636">
    <property type="entry name" value="APH"/>
    <property type="match status" value="1"/>
</dbReference>
<evidence type="ECO:0000259" key="1">
    <source>
        <dbReference type="Pfam" id="PF01636"/>
    </source>
</evidence>
<name>A0A1N6HP78_9MICO</name>
<dbReference type="Gene3D" id="1.10.510.10">
    <property type="entry name" value="Transferase(Phosphotransferase) domain 1"/>
    <property type="match status" value="1"/>
</dbReference>
<dbReference type="Proteomes" id="UP000184699">
    <property type="component" value="Unassembled WGS sequence"/>
</dbReference>
<feature type="domain" description="Aminoglycoside phosphotransferase" evidence="1">
    <location>
        <begin position="76"/>
        <end position="257"/>
    </location>
</feature>
<gene>
    <name evidence="2" type="ORF">SAMN05443544_3376</name>
</gene>
<dbReference type="SUPFAM" id="SSF56112">
    <property type="entry name" value="Protein kinase-like (PK-like)"/>
    <property type="match status" value="1"/>
</dbReference>
<dbReference type="GO" id="GO:0016740">
    <property type="term" value="F:transferase activity"/>
    <property type="evidence" value="ECO:0007669"/>
    <property type="project" value="UniProtKB-KW"/>
</dbReference>
<sequence length="326" mass="35369">MRVIVELMRTPPDDLDPRALARVLGDEWGFEAVDLDHVPLGFGSHHWRATDASGARRFVTVDDLGAGEAGTREVRLARLARALETAGWLRDRHGLEFVVAPLPPASGAVPTTVGERWAATVFPWLEVGTEAVSAATALDLLVAMHSATGHPPAVRDDLVLQDRHAIDRAMAELDAPWSGGPYSEPARRALAAVELSVRAALERYDASAAAIIRAGEPWVVTHGEPKAGNLVETSDGPKLVDWDTALVAPAARDLCMLDDAVVERYRRLTGRAVPATELDFYRLRWDLTDISSYVPWFRRPHSVDADLQIAWTAFSGLLAPGGSSTI</sequence>
<evidence type="ECO:0000313" key="2">
    <source>
        <dbReference type="EMBL" id="SIO21658.1"/>
    </source>
</evidence>
<keyword evidence="2" id="KW-0808">Transferase</keyword>